<dbReference type="InterPro" id="IPR006638">
    <property type="entry name" value="Elp3/MiaA/NifB-like_rSAM"/>
</dbReference>
<dbReference type="InterPro" id="IPR034466">
    <property type="entry name" value="Methyltransferase_Class_B"/>
</dbReference>
<comment type="cofactor">
    <cofactor evidence="1">
        <name>[4Fe-4S] cluster</name>
        <dbReference type="ChEBI" id="CHEBI:49883"/>
    </cofactor>
</comment>
<evidence type="ECO:0000256" key="3">
    <source>
        <dbReference type="ARBA" id="ARBA00022679"/>
    </source>
</evidence>
<dbReference type="OMA" id="KDCHDLG"/>
<dbReference type="Gene3D" id="3.40.50.280">
    <property type="entry name" value="Cobalamin-binding domain"/>
    <property type="match status" value="1"/>
</dbReference>
<comment type="caution">
    <text evidence="10">The sequence shown here is derived from an EMBL/GenBank/DDBJ whole genome shotgun (WGS) entry which is preliminary data.</text>
</comment>
<name>A0A832WEU0_9CREN</name>
<proteinExistence type="predicted"/>
<dbReference type="InterPro" id="IPR058240">
    <property type="entry name" value="rSAM_sf"/>
</dbReference>
<reference evidence="10" key="1">
    <citation type="journal article" date="2020" name="bioRxiv">
        <title>A rank-normalized archaeal taxonomy based on genome phylogeny resolves widespread incomplete and uneven classifications.</title>
        <authorList>
            <person name="Rinke C."/>
            <person name="Chuvochina M."/>
            <person name="Mussig A.J."/>
            <person name="Chaumeil P.-A."/>
            <person name="Waite D.W."/>
            <person name="Whitman W.B."/>
            <person name="Parks D.H."/>
            <person name="Hugenholtz P."/>
        </authorList>
    </citation>
    <scope>NUCLEOTIDE SEQUENCE</scope>
    <source>
        <strain evidence="10">UBA8838</strain>
    </source>
</reference>
<evidence type="ECO:0000313" key="11">
    <source>
        <dbReference type="Proteomes" id="UP000646844"/>
    </source>
</evidence>
<dbReference type="CDD" id="cd01335">
    <property type="entry name" value="Radical_SAM"/>
    <property type="match status" value="1"/>
</dbReference>
<evidence type="ECO:0000256" key="5">
    <source>
        <dbReference type="ARBA" id="ARBA00022723"/>
    </source>
</evidence>
<keyword evidence="3" id="KW-0808">Transferase</keyword>
<feature type="domain" description="B12-binding" evidence="8">
    <location>
        <begin position="11"/>
        <end position="145"/>
    </location>
</feature>
<keyword evidence="2" id="KW-0489">Methyltransferase</keyword>
<dbReference type="InterPro" id="IPR006158">
    <property type="entry name" value="Cobalamin-bd"/>
</dbReference>
<dbReference type="GeneID" id="1457937"/>
<dbReference type="GO" id="GO:0046872">
    <property type="term" value="F:metal ion binding"/>
    <property type="evidence" value="ECO:0007669"/>
    <property type="project" value="UniProtKB-KW"/>
</dbReference>
<dbReference type="InterPro" id="IPR007197">
    <property type="entry name" value="rSAM"/>
</dbReference>
<evidence type="ECO:0000256" key="4">
    <source>
        <dbReference type="ARBA" id="ARBA00022691"/>
    </source>
</evidence>
<dbReference type="GO" id="GO:0003824">
    <property type="term" value="F:catalytic activity"/>
    <property type="evidence" value="ECO:0007669"/>
    <property type="project" value="InterPro"/>
</dbReference>
<dbReference type="GO" id="GO:0051539">
    <property type="term" value="F:4 iron, 4 sulfur cluster binding"/>
    <property type="evidence" value="ECO:0007669"/>
    <property type="project" value="UniProtKB-KW"/>
</dbReference>
<dbReference type="Pfam" id="PF02310">
    <property type="entry name" value="B12-binding"/>
    <property type="match status" value="1"/>
</dbReference>
<dbReference type="PROSITE" id="PS51332">
    <property type="entry name" value="B12_BINDING"/>
    <property type="match status" value="1"/>
</dbReference>
<keyword evidence="6" id="KW-0408">Iron</keyword>
<dbReference type="CDD" id="cd02068">
    <property type="entry name" value="radical_SAM_B12_BD"/>
    <property type="match status" value="1"/>
</dbReference>
<dbReference type="EMBL" id="DUJO01000035">
    <property type="protein sequence ID" value="HII74268.1"/>
    <property type="molecule type" value="Genomic_DNA"/>
</dbReference>
<evidence type="ECO:0000256" key="7">
    <source>
        <dbReference type="ARBA" id="ARBA00023014"/>
    </source>
</evidence>
<protein>
    <submittedName>
        <fullName evidence="10">B12-binding domain-containing radical SAM protein</fullName>
    </submittedName>
</protein>
<dbReference type="Proteomes" id="UP000646844">
    <property type="component" value="Unassembled WGS sequence"/>
</dbReference>
<dbReference type="SFLD" id="SFLDG01123">
    <property type="entry name" value="methyltransferase_(Class_B)"/>
    <property type="match status" value="1"/>
</dbReference>
<dbReference type="RefSeq" id="WP_010977995.1">
    <property type="nucleotide sequence ID" value="NZ_BAABQO010000018.1"/>
</dbReference>
<dbReference type="InterPro" id="IPR023404">
    <property type="entry name" value="rSAM_horseshoe"/>
</dbReference>
<evidence type="ECO:0000259" key="8">
    <source>
        <dbReference type="PROSITE" id="PS51332"/>
    </source>
</evidence>
<feature type="domain" description="Radical SAM core" evidence="9">
    <location>
        <begin position="193"/>
        <end position="423"/>
    </location>
</feature>
<dbReference type="Pfam" id="PF04055">
    <property type="entry name" value="Radical_SAM"/>
    <property type="match status" value="1"/>
</dbReference>
<dbReference type="SMART" id="SM00729">
    <property type="entry name" value="Elp3"/>
    <property type="match status" value="1"/>
</dbReference>
<sequence>MKALFIRPNNPSGSGYFKYFGFLPTPLGLIQLASDVLSVGNWEAKIIDMEADNMTIDDVVSTAISYDPDMIGITLHATAAHNIATKIAQQIKSQLNDTVIIAGGHHATFVPYQMLNEGFDIVVLGEGDDTIMKLASALKEGNRDFSQIRGIVYKKEGKIFKTPPAPLISDLDSLPEPALELVKKENYPVKIFGDDQYVACLETARGCPYACDFCSVTPTWGNKWRNKSNNRILKEISKAKELGYNWIFFVDDIFIVWPNRSQRAALFRKMIETKNTINFIAQMRADVTARNPELIKLASDAGLRIAFLGIESGSQEVLKKMHKGLAVSDSINAVKTLHENGVIVLVGLMIGAPYETIKDIRATVKLSRKLADVGADAVQFSIYTPLPGTRIFVESLKNNLLFTLNWDRYDVITPVVKTKVNPALVQLIAAYASYTFYIYKYLKSKLRLSKIKIPEKKLTLLRKAEKYLWKKIPYLVKESLIDLPISAVKTLKMYLKRDNIPADVIQSLIAQSSNIIYLETGDKNRYYNIKNE</sequence>
<gene>
    <name evidence="10" type="ORF">HA332_07815</name>
</gene>
<keyword evidence="7" id="KW-0411">Iron-sulfur</keyword>
<dbReference type="PROSITE" id="PS51918">
    <property type="entry name" value="RADICAL_SAM"/>
    <property type="match status" value="1"/>
</dbReference>
<dbReference type="AlphaFoldDB" id="A0A832WEU0"/>
<dbReference type="GO" id="GO:0031419">
    <property type="term" value="F:cobalamin binding"/>
    <property type="evidence" value="ECO:0007669"/>
    <property type="project" value="InterPro"/>
</dbReference>
<dbReference type="SUPFAM" id="SSF102114">
    <property type="entry name" value="Radical SAM enzymes"/>
    <property type="match status" value="1"/>
</dbReference>
<dbReference type="Gene3D" id="3.80.30.20">
    <property type="entry name" value="tm_1862 like domain"/>
    <property type="match status" value="1"/>
</dbReference>
<evidence type="ECO:0000259" key="9">
    <source>
        <dbReference type="PROSITE" id="PS51918"/>
    </source>
</evidence>
<dbReference type="InterPro" id="IPR051198">
    <property type="entry name" value="BchE-like"/>
</dbReference>
<evidence type="ECO:0000256" key="1">
    <source>
        <dbReference type="ARBA" id="ARBA00001966"/>
    </source>
</evidence>
<accession>A0A832WEU0</accession>
<dbReference type="SFLD" id="SFLDS00029">
    <property type="entry name" value="Radical_SAM"/>
    <property type="match status" value="1"/>
</dbReference>
<keyword evidence="5" id="KW-0479">Metal-binding</keyword>
<dbReference type="PANTHER" id="PTHR43409">
    <property type="entry name" value="ANAEROBIC MAGNESIUM-PROTOPORPHYRIN IX MONOMETHYL ESTER CYCLASE-RELATED"/>
    <property type="match status" value="1"/>
</dbReference>
<dbReference type="InterPro" id="IPR036724">
    <property type="entry name" value="Cobalamin-bd_sf"/>
</dbReference>
<evidence type="ECO:0000313" key="10">
    <source>
        <dbReference type="EMBL" id="HII74268.1"/>
    </source>
</evidence>
<dbReference type="SUPFAM" id="SSF52242">
    <property type="entry name" value="Cobalamin (vitamin B12)-binding domain"/>
    <property type="match status" value="1"/>
</dbReference>
<organism evidence="10 11">
    <name type="scientific">Sulfurisphaera tokodaii</name>
    <dbReference type="NCBI Taxonomy" id="111955"/>
    <lineage>
        <taxon>Archaea</taxon>
        <taxon>Thermoproteota</taxon>
        <taxon>Thermoprotei</taxon>
        <taxon>Sulfolobales</taxon>
        <taxon>Sulfolobaceae</taxon>
        <taxon>Sulfurisphaera</taxon>
    </lineage>
</organism>
<evidence type="ECO:0000256" key="6">
    <source>
        <dbReference type="ARBA" id="ARBA00023004"/>
    </source>
</evidence>
<keyword evidence="4" id="KW-0949">S-adenosyl-L-methionine</keyword>
<evidence type="ECO:0000256" key="2">
    <source>
        <dbReference type="ARBA" id="ARBA00022603"/>
    </source>
</evidence>
<dbReference type="SFLD" id="SFLDG01082">
    <property type="entry name" value="B12-binding_domain_containing"/>
    <property type="match status" value="1"/>
</dbReference>
<dbReference type="PANTHER" id="PTHR43409:SF7">
    <property type="entry name" value="BLL1977 PROTEIN"/>
    <property type="match status" value="1"/>
</dbReference>